<dbReference type="RefSeq" id="WP_013612765.1">
    <property type="nucleotide sequence ID" value="NC_015160.1"/>
</dbReference>
<dbReference type="AlphaFoldDB" id="F9Z3C3"/>
<dbReference type="PaxDb" id="709991-Odosp_2592"/>
<dbReference type="KEGG" id="osp:Odosp_2592"/>
<reference evidence="1 2" key="1">
    <citation type="journal article" date="2011" name="Stand. Genomic Sci.">
        <title>Complete genome sequence of Odoribacter splanchnicus type strain (1651/6).</title>
        <authorList>
            <consortium name="US DOE Joint Genome Institute (JGI-PGF)"/>
            <person name="Goker M."/>
            <person name="Gronow S."/>
            <person name="Zeytun A."/>
            <person name="Nolan M."/>
            <person name="Lucas S."/>
            <person name="Lapidus A."/>
            <person name="Hammon N."/>
            <person name="Deshpande S."/>
            <person name="Cheng J.F."/>
            <person name="Pitluck S."/>
            <person name="Liolios K."/>
            <person name="Pagani I."/>
            <person name="Ivanova N."/>
            <person name="Mavromatis K."/>
            <person name="Ovchinikova G."/>
            <person name="Pati A."/>
            <person name="Tapia R."/>
            <person name="Han C."/>
            <person name="Goodwin L."/>
            <person name="Chen A."/>
            <person name="Palaniappan K."/>
            <person name="Land M."/>
            <person name="Hauser L."/>
            <person name="Jeffries C.D."/>
            <person name="Brambilla E.M."/>
            <person name="Rohde M."/>
            <person name="Detter J.C."/>
            <person name="Woyke T."/>
            <person name="Bristow J."/>
            <person name="Markowitz V."/>
            <person name="Hugenholtz P."/>
            <person name="Eisen J.A."/>
            <person name="Kyrpides N.C."/>
            <person name="Klenk H.P."/>
        </authorList>
    </citation>
    <scope>NUCLEOTIDE SEQUENCE [LARGE SCALE GENOMIC DNA]</scope>
    <source>
        <strain evidence="2">ATCC 29572 / DSM 20712 / JCM 15291 / NCTC 10825 / 1651/6</strain>
    </source>
</reference>
<dbReference type="GeneID" id="61276919"/>
<dbReference type="Proteomes" id="UP000006657">
    <property type="component" value="Chromosome"/>
</dbReference>
<proteinExistence type="predicted"/>
<gene>
    <name evidence="1" type="ordered locus">Odosp_2592</name>
</gene>
<sequence>MEEKTTKSMNLALERPTERLYVLIPTEMERLLNEKAKEMNTKIAHVVRLAIAEFITK</sequence>
<keyword evidence="2" id="KW-1185">Reference proteome</keyword>
<organism evidence="1 2">
    <name type="scientific">Odoribacter splanchnicus (strain ATCC 29572 / DSM 20712 / CIP 104287 / JCM 15291 / NCTC 10825 / 1651/6)</name>
    <name type="common">Bacteroides splanchnicus</name>
    <dbReference type="NCBI Taxonomy" id="709991"/>
    <lineage>
        <taxon>Bacteria</taxon>
        <taxon>Pseudomonadati</taxon>
        <taxon>Bacteroidota</taxon>
        <taxon>Bacteroidia</taxon>
        <taxon>Bacteroidales</taxon>
        <taxon>Odoribacteraceae</taxon>
        <taxon>Odoribacter</taxon>
    </lineage>
</organism>
<evidence type="ECO:0000313" key="1">
    <source>
        <dbReference type="EMBL" id="ADY33572.1"/>
    </source>
</evidence>
<dbReference type="STRING" id="709991.Odosp_2592"/>
<dbReference type="HOGENOM" id="CLU_2992265_0_0_10"/>
<protein>
    <submittedName>
        <fullName evidence="1">Uncharacterized protein</fullName>
    </submittedName>
</protein>
<evidence type="ECO:0000313" key="2">
    <source>
        <dbReference type="Proteomes" id="UP000006657"/>
    </source>
</evidence>
<name>F9Z3C3_ODOSD</name>
<dbReference type="EMBL" id="CP002544">
    <property type="protein sequence ID" value="ADY33572.1"/>
    <property type="molecule type" value="Genomic_DNA"/>
</dbReference>
<accession>F9Z3C3</accession>